<evidence type="ECO:0000313" key="2">
    <source>
        <dbReference type="Proteomes" id="UP000058636"/>
    </source>
</evidence>
<name>A0A117L2N6_9THEM</name>
<dbReference type="AlphaFoldDB" id="A0A117L2N6"/>
<dbReference type="SUPFAM" id="SSF50998">
    <property type="entry name" value="Quinoprotein alcohol dehydrogenase-like"/>
    <property type="match status" value="1"/>
</dbReference>
<accession>A0A117L2N6</accession>
<dbReference type="Gene3D" id="2.130.10.10">
    <property type="entry name" value="YVTN repeat-like/Quinoprotein amine dehydrogenase"/>
    <property type="match status" value="1"/>
</dbReference>
<gene>
    <name evidence="1" type="ORF">XD57_0615</name>
</gene>
<sequence length="438" mass="50628">MILAFNYRIEENGVLYFLGDATPTSSEIEIIEEWKRLPVVTLVYDGPSEYEGVVRDLLSEEGVLTGSGTPLIVKIRTKENYVAFQLIFEEKSVDNFENLSTKDSFPEHFRRAVRGIFPDSQLPDEFFLVVYRDGKFERSLQPTATFAGRKAPVVIIPQWKEKHTLEIGNYRKVVDEEFYQIGGKMIYAGRDIFIEDVPGLYRNIDMVFLDGEKECIYRDGFLMMEEKILKIEEPVDVVDGIVITRHRMGSKEIDDTILFRWNNFVLTASGFLVDIKGKWSWKVSNAPVEFSFQGDIFYVLDVCGFLRSYNLKTRQLLWEKKFEGAWGLDSSKDRVFLGAGDEVLVLNAQDGETIERMEADDFAVWKGRLLVYKDGKVDGEDMEGFFIRNFGMPLFVSGKRVVMFGTEKKEFEEVEKVRLFDWGTVIKAGDELWLIRRD</sequence>
<organism evidence="1 2">
    <name type="scientific">Thermotoga petrophila</name>
    <dbReference type="NCBI Taxonomy" id="93929"/>
    <lineage>
        <taxon>Bacteria</taxon>
        <taxon>Thermotogati</taxon>
        <taxon>Thermotogota</taxon>
        <taxon>Thermotogae</taxon>
        <taxon>Thermotogales</taxon>
        <taxon>Thermotogaceae</taxon>
        <taxon>Thermotoga</taxon>
    </lineage>
</organism>
<protein>
    <submittedName>
        <fullName evidence="1">WD-40 repeat-containing protein</fullName>
    </submittedName>
</protein>
<dbReference type="RefSeq" id="WP_004081996.1">
    <property type="nucleotide sequence ID" value="NZ_DAITJQ010000001.1"/>
</dbReference>
<proteinExistence type="predicted"/>
<evidence type="ECO:0000313" key="1">
    <source>
        <dbReference type="EMBL" id="KUK23276.1"/>
    </source>
</evidence>
<dbReference type="InterPro" id="IPR015943">
    <property type="entry name" value="WD40/YVTN_repeat-like_dom_sf"/>
</dbReference>
<comment type="caution">
    <text evidence="1">The sequence shown here is derived from an EMBL/GenBank/DDBJ whole genome shotgun (WGS) entry which is preliminary data.</text>
</comment>
<dbReference type="EMBL" id="LGFG01000035">
    <property type="protein sequence ID" value="KUK23276.1"/>
    <property type="molecule type" value="Genomic_DNA"/>
</dbReference>
<dbReference type="PATRIC" id="fig|93930.3.peg.1459"/>
<dbReference type="Proteomes" id="UP000058636">
    <property type="component" value="Unassembled WGS sequence"/>
</dbReference>
<dbReference type="InterPro" id="IPR011047">
    <property type="entry name" value="Quinoprotein_ADH-like_sf"/>
</dbReference>
<reference evidence="1 2" key="1">
    <citation type="journal article" date="2015" name="MBio">
        <title>Genome-Resolved Metagenomic Analysis Reveals Roles for Candidate Phyla and Other Microbial Community Members in Biogeochemical Transformations in Oil Reservoirs.</title>
        <authorList>
            <person name="Hu P."/>
            <person name="Tom L."/>
            <person name="Singh A."/>
            <person name="Thomas B.C."/>
            <person name="Baker B.J."/>
            <person name="Piceno Y.M."/>
            <person name="Andersen G.L."/>
            <person name="Banfield J.F."/>
        </authorList>
    </citation>
    <scope>NUCLEOTIDE SEQUENCE [LARGE SCALE GENOMIC DNA]</scope>
    <source>
        <strain evidence="1">46_26</strain>
    </source>
</reference>